<dbReference type="GO" id="GO:0009403">
    <property type="term" value="P:toxin biosynthetic process"/>
    <property type="evidence" value="ECO:0007669"/>
    <property type="project" value="InterPro"/>
</dbReference>
<keyword evidence="7" id="KW-1185">Reference proteome</keyword>
<sequence>MLSLIVVAILAYCCYSGARRGMWLQGVHVVGYLLSLVLARFTYLPLGVFMTQWVPYPSATEQSKFVFFTHQVGLTLDHAFYNGVAFVFMLMVGWLITRFVAMWFHDLTYRKADETMSAVIGGAMNFLMGYLFVFLILYLLALIPVSGIQDMLAHSGIASAIVRYTPGLTQLFTNLWIVA</sequence>
<dbReference type="EMBL" id="AZEU01000102">
    <property type="protein sequence ID" value="KRL47179.1"/>
    <property type="molecule type" value="Genomic_DNA"/>
</dbReference>
<accession>A0A0R1R1A8</accession>
<dbReference type="GO" id="GO:0016020">
    <property type="term" value="C:membrane"/>
    <property type="evidence" value="ECO:0007669"/>
    <property type="project" value="UniProtKB-SubCell"/>
</dbReference>
<dbReference type="OrthoDB" id="1809613at2"/>
<dbReference type="PANTHER" id="PTHR37306:SF1">
    <property type="entry name" value="COLICIN V PRODUCTION PROTEIN"/>
    <property type="match status" value="1"/>
</dbReference>
<dbReference type="PATRIC" id="fig|1423769.4.peg.375"/>
<keyword evidence="2 5" id="KW-0812">Transmembrane</keyword>
<evidence type="ECO:0000256" key="4">
    <source>
        <dbReference type="ARBA" id="ARBA00023136"/>
    </source>
</evidence>
<dbReference type="AlphaFoldDB" id="A0A0R1R1A8"/>
<dbReference type="RefSeq" id="WP_056963022.1">
    <property type="nucleotide sequence ID" value="NZ_AZEU01000102.1"/>
</dbReference>
<proteinExistence type="predicted"/>
<feature type="transmembrane region" description="Helical" evidence="5">
    <location>
        <begin position="23"/>
        <end position="43"/>
    </location>
</feature>
<protein>
    <submittedName>
        <fullName evidence="6">Membrane ancor connecting MutS2 with cell-division Z-ring</fullName>
    </submittedName>
</protein>
<evidence type="ECO:0000313" key="7">
    <source>
        <dbReference type="Proteomes" id="UP000051790"/>
    </source>
</evidence>
<gene>
    <name evidence="6" type="ORF">FD01_GL000347</name>
</gene>
<dbReference type="InterPro" id="IPR003825">
    <property type="entry name" value="Colicin-V_CvpA"/>
</dbReference>
<keyword evidence="3 5" id="KW-1133">Transmembrane helix</keyword>
<evidence type="ECO:0000256" key="1">
    <source>
        <dbReference type="ARBA" id="ARBA00004141"/>
    </source>
</evidence>
<dbReference type="Proteomes" id="UP000051790">
    <property type="component" value="Unassembled WGS sequence"/>
</dbReference>
<evidence type="ECO:0000313" key="6">
    <source>
        <dbReference type="EMBL" id="KRL47179.1"/>
    </source>
</evidence>
<evidence type="ECO:0000256" key="5">
    <source>
        <dbReference type="SAM" id="Phobius"/>
    </source>
</evidence>
<organism evidence="6 7">
    <name type="scientific">Lacticaseibacillus manihotivorans DSM 13343 = JCM 12514</name>
    <dbReference type="NCBI Taxonomy" id="1423769"/>
    <lineage>
        <taxon>Bacteria</taxon>
        <taxon>Bacillati</taxon>
        <taxon>Bacillota</taxon>
        <taxon>Bacilli</taxon>
        <taxon>Lactobacillales</taxon>
        <taxon>Lactobacillaceae</taxon>
        <taxon>Lacticaseibacillus</taxon>
    </lineage>
</organism>
<dbReference type="Pfam" id="PF02674">
    <property type="entry name" value="Colicin_V"/>
    <property type="match status" value="1"/>
</dbReference>
<evidence type="ECO:0000256" key="2">
    <source>
        <dbReference type="ARBA" id="ARBA00022692"/>
    </source>
</evidence>
<keyword evidence="4 5" id="KW-0472">Membrane</keyword>
<name>A0A0R1R1A8_9LACO</name>
<feature type="transmembrane region" description="Helical" evidence="5">
    <location>
        <begin position="79"/>
        <end position="104"/>
    </location>
</feature>
<feature type="transmembrane region" description="Helical" evidence="5">
    <location>
        <begin position="116"/>
        <end position="141"/>
    </location>
</feature>
<reference evidence="6 7" key="1">
    <citation type="journal article" date="2015" name="Genome Announc.">
        <title>Expanding the biotechnology potential of lactobacilli through comparative genomics of 213 strains and associated genera.</title>
        <authorList>
            <person name="Sun Z."/>
            <person name="Harris H.M."/>
            <person name="McCann A."/>
            <person name="Guo C."/>
            <person name="Argimon S."/>
            <person name="Zhang W."/>
            <person name="Yang X."/>
            <person name="Jeffery I.B."/>
            <person name="Cooney J.C."/>
            <person name="Kagawa T.F."/>
            <person name="Liu W."/>
            <person name="Song Y."/>
            <person name="Salvetti E."/>
            <person name="Wrobel A."/>
            <person name="Rasinkangas P."/>
            <person name="Parkhill J."/>
            <person name="Rea M.C."/>
            <person name="O'Sullivan O."/>
            <person name="Ritari J."/>
            <person name="Douillard F.P."/>
            <person name="Paul Ross R."/>
            <person name="Yang R."/>
            <person name="Briner A.E."/>
            <person name="Felis G.E."/>
            <person name="de Vos W.M."/>
            <person name="Barrangou R."/>
            <person name="Klaenhammer T.R."/>
            <person name="Caufield P.W."/>
            <person name="Cui Y."/>
            <person name="Zhang H."/>
            <person name="O'Toole P.W."/>
        </authorList>
    </citation>
    <scope>NUCLEOTIDE SEQUENCE [LARGE SCALE GENOMIC DNA]</scope>
    <source>
        <strain evidence="6 7">DSM 13343</strain>
    </source>
</reference>
<dbReference type="PANTHER" id="PTHR37306">
    <property type="entry name" value="COLICIN V PRODUCTION PROTEIN"/>
    <property type="match status" value="1"/>
</dbReference>
<comment type="subcellular location">
    <subcellularLocation>
        <location evidence="1">Membrane</location>
        <topology evidence="1">Multi-pass membrane protein</topology>
    </subcellularLocation>
</comment>
<evidence type="ECO:0000256" key="3">
    <source>
        <dbReference type="ARBA" id="ARBA00022989"/>
    </source>
</evidence>
<comment type="caution">
    <text evidence="6">The sequence shown here is derived from an EMBL/GenBank/DDBJ whole genome shotgun (WGS) entry which is preliminary data.</text>
</comment>